<name>A0ABQ9GIB5_9NEOP</name>
<accession>A0ABQ9GIB5</accession>
<feature type="region of interest" description="Disordered" evidence="1">
    <location>
        <begin position="514"/>
        <end position="587"/>
    </location>
</feature>
<protein>
    <submittedName>
        <fullName evidence="2">Uncharacterized protein</fullName>
    </submittedName>
</protein>
<dbReference type="Proteomes" id="UP001159363">
    <property type="component" value="Chromosome 11"/>
</dbReference>
<feature type="compositionally biased region" description="Basic and acidic residues" evidence="1">
    <location>
        <begin position="564"/>
        <end position="577"/>
    </location>
</feature>
<sequence length="1044" mass="115544">MLHTGSDTRTWQRPRRFIVHMFSPQLFHISREMSNPLVSGSHDRYNESCHLTPLIGRFCRANPFNHTKRLGLVWTLDQCIVLGCNRKLFIAWKWQLGGARKYKIKLLIQHRHIPQNKTLLLCSGTLSPDVLPGPTKPPLLGDKQLPVTTKRNALSQLTTTSCYMQHTHTSASMWTLPFLIEGYKKGIDQKNLCETHEDDKSATLGNSLEENWKKQMNSSNGTKRKRRLIRAIAESFSSQFAHMAILQVLGDMILRAITALLIPATSAAVLAFLASYGCIPKPGWATASVIFPVAGSYQHHSLTIHTAGGVKREIPEKTRLPAALFSTCENPEAAPLGIETCSPWWEASSLTTTTTSPRPPTVRQNSPDKDENVSSANQEQGHSDKRSPDESRFYFVGRRTAMQGAAQNLIVSMAIQVVEILLVWNTSNFDDVYRHKFITATVLPYAGLGQDTRRDLGAFYNETHADADQVRIHDRKLGISQLFRVPEAQSGGCARAQAVAAFVSLCGIEEVSLPTPQRTRSPEVRASCHVPTQRRQPARPSDQQSHGSDTTSHRGGSEVSMEQRWNERAGETGDPRENPPTCGIARRESDPFRLGERLVVFLHLGPHLKTLAYNTPVNTREVKNLRPGFVQRSKPPRTRRQFSMMCSATCCTARSNAEETILSSCCTLSLSALVCKGGGNARSPRKPADQRHRPVRFPYELNRKRPHRESNPAQLGGGRVVLTATQPRLCIGDPLSSMPPLDCDEIANEVIADGVPMEDGITYFENAKVTSGGDAAARLWTLELHSWLSSHLQDDETFLSYDRYLGLPEPSQSKGRLVMRVLVLFPNFQTLARSPLGGEHFNERCPCLPLSDDSASAELCTYSIPVLNASPRLTSYSLMFTPHTYVQGESYKRGPLGHVCNGARERGNTAQRDNKIPRVGAGSVRQVTFHPLLKPLLVGKLLRYFEREGGTSRLEVYCYSVGIILCVALISGIKNHLSMMANVVGMRIRIACCSLIYRKGGGGATGVLRGNPPGTGNVRHVSHTWKSGRPPAGNRTRFALVGGD</sequence>
<feature type="compositionally biased region" description="Polar residues" evidence="1">
    <location>
        <begin position="541"/>
        <end position="550"/>
    </location>
</feature>
<proteinExistence type="predicted"/>
<evidence type="ECO:0000313" key="2">
    <source>
        <dbReference type="EMBL" id="KAJ8871768.1"/>
    </source>
</evidence>
<reference evidence="2 3" key="1">
    <citation type="submission" date="2023-02" db="EMBL/GenBank/DDBJ databases">
        <title>LHISI_Scaffold_Assembly.</title>
        <authorList>
            <person name="Stuart O.P."/>
            <person name="Cleave R."/>
            <person name="Magrath M.J.L."/>
            <person name="Mikheyev A.S."/>
        </authorList>
    </citation>
    <scope>NUCLEOTIDE SEQUENCE [LARGE SCALE GENOMIC DNA]</scope>
    <source>
        <strain evidence="2">Daus_M_001</strain>
        <tissue evidence="2">Leg muscle</tissue>
    </source>
</reference>
<evidence type="ECO:0000313" key="3">
    <source>
        <dbReference type="Proteomes" id="UP001159363"/>
    </source>
</evidence>
<organism evidence="2 3">
    <name type="scientific">Dryococelus australis</name>
    <dbReference type="NCBI Taxonomy" id="614101"/>
    <lineage>
        <taxon>Eukaryota</taxon>
        <taxon>Metazoa</taxon>
        <taxon>Ecdysozoa</taxon>
        <taxon>Arthropoda</taxon>
        <taxon>Hexapoda</taxon>
        <taxon>Insecta</taxon>
        <taxon>Pterygota</taxon>
        <taxon>Neoptera</taxon>
        <taxon>Polyneoptera</taxon>
        <taxon>Phasmatodea</taxon>
        <taxon>Verophasmatodea</taxon>
        <taxon>Anareolatae</taxon>
        <taxon>Phasmatidae</taxon>
        <taxon>Eurycanthinae</taxon>
        <taxon>Dryococelus</taxon>
    </lineage>
</organism>
<feature type="region of interest" description="Disordered" evidence="1">
    <location>
        <begin position="349"/>
        <end position="390"/>
    </location>
</feature>
<gene>
    <name evidence="2" type="ORF">PR048_028108</name>
</gene>
<feature type="compositionally biased region" description="Basic and acidic residues" evidence="1">
    <location>
        <begin position="381"/>
        <end position="390"/>
    </location>
</feature>
<dbReference type="EMBL" id="JARBHB010000012">
    <property type="protein sequence ID" value="KAJ8871768.1"/>
    <property type="molecule type" value="Genomic_DNA"/>
</dbReference>
<comment type="caution">
    <text evidence="2">The sequence shown here is derived from an EMBL/GenBank/DDBJ whole genome shotgun (WGS) entry which is preliminary data.</text>
</comment>
<keyword evidence="3" id="KW-1185">Reference proteome</keyword>
<evidence type="ECO:0000256" key="1">
    <source>
        <dbReference type="SAM" id="MobiDB-lite"/>
    </source>
</evidence>